<evidence type="ECO:0000313" key="2">
    <source>
        <dbReference type="Proteomes" id="UP001189122"/>
    </source>
</evidence>
<comment type="caution">
    <text evidence="1">The sequence shown here is derived from an EMBL/GenBank/DDBJ whole genome shotgun (WGS) entry which is preliminary data.</text>
</comment>
<dbReference type="Proteomes" id="UP001189122">
    <property type="component" value="Unassembled WGS sequence"/>
</dbReference>
<protein>
    <submittedName>
        <fullName evidence="1">Uncharacterized protein</fullName>
    </submittedName>
</protein>
<proteinExistence type="predicted"/>
<keyword evidence="2" id="KW-1185">Reference proteome</keyword>
<dbReference type="EMBL" id="CACRZD030000184">
    <property type="protein sequence ID" value="CAA6674951.1"/>
    <property type="molecule type" value="Genomic_DNA"/>
</dbReference>
<accession>A0ABN7EBT7</accession>
<gene>
    <name evidence="1" type="ORF">SI7747_UN021309</name>
</gene>
<organism evidence="1 2">
    <name type="scientific">Spirodela intermedia</name>
    <name type="common">Intermediate duckweed</name>
    <dbReference type="NCBI Taxonomy" id="51605"/>
    <lineage>
        <taxon>Eukaryota</taxon>
        <taxon>Viridiplantae</taxon>
        <taxon>Streptophyta</taxon>
        <taxon>Embryophyta</taxon>
        <taxon>Tracheophyta</taxon>
        <taxon>Spermatophyta</taxon>
        <taxon>Magnoliopsida</taxon>
        <taxon>Liliopsida</taxon>
        <taxon>Araceae</taxon>
        <taxon>Lemnoideae</taxon>
        <taxon>Spirodela</taxon>
    </lineage>
</organism>
<reference evidence="2" key="1">
    <citation type="journal article" date="2020" name="Sci. Rep.">
        <title>Chromosome-scale genome assembly for the duckweed Spirodela intermedia, integrating cytogenetic maps, PacBio and Oxford Nanopore libraries.</title>
        <authorList>
            <person name="Hoang P.T.N."/>
            <person name="Fiebig A."/>
            <person name="Novak P."/>
            <person name="Macas J."/>
            <person name="Cao H.X."/>
            <person name="Stepanenko A."/>
            <person name="Chen G."/>
            <person name="Borisjuk N."/>
            <person name="Scholz U."/>
            <person name="Schubert I."/>
        </authorList>
    </citation>
    <scope>NUCLEOTIDE SEQUENCE [LARGE SCALE GENOMIC DNA]</scope>
</reference>
<evidence type="ECO:0000313" key="1">
    <source>
        <dbReference type="EMBL" id="CAA6674951.1"/>
    </source>
</evidence>
<sequence length="57" mass="6613">MVTIRADEIDNIICECIEQYNREVKYLNRHTFSQKIVQGGTTATKHFTNVISANRLQ</sequence>
<name>A0ABN7EBT7_SPIIN</name>